<evidence type="ECO:0000313" key="3">
    <source>
        <dbReference type="EMBL" id="KAF4142112.1"/>
    </source>
</evidence>
<feature type="compositionally biased region" description="Basic residues" evidence="1">
    <location>
        <begin position="127"/>
        <end position="137"/>
    </location>
</feature>
<feature type="compositionally biased region" description="Basic and acidic residues" evidence="1">
    <location>
        <begin position="184"/>
        <end position="193"/>
    </location>
</feature>
<keyword evidence="4" id="KW-1185">Reference proteome</keyword>
<gene>
    <name evidence="2" type="ORF">GN244_ATG11636</name>
    <name evidence="3" type="ORF">GN958_ATG08699</name>
</gene>
<accession>A0A833SPS8</accession>
<feature type="region of interest" description="Disordered" evidence="1">
    <location>
        <begin position="182"/>
        <end position="235"/>
    </location>
</feature>
<comment type="caution">
    <text evidence="2">The sequence shown here is derived from an EMBL/GenBank/DDBJ whole genome shotgun (WGS) entry which is preliminary data.</text>
</comment>
<dbReference type="EMBL" id="WSZM01000269">
    <property type="protein sequence ID" value="KAF4036369.1"/>
    <property type="molecule type" value="Genomic_DNA"/>
</dbReference>
<sequence length="272" mass="30290">MSIFARTFEATGTRDSSPPVAKQTSGSNPEGDNLACYICMADSDDLPPYPSHDKVTRAQYDTAELARVQIRQNARQLRNQARPAEHKLPPFAVHNQSSLAAHNAEQITRSRQEEQAAHLIIHGQQRVTRKTTAKLRRSREDWSGNERWKSHALRALYRAKTSVVKSTDNDRALAEAIGAEEDADALKDADHLPSPDGTDDSDFHDATQEKKVNDVYDAVEGSSGENDAGGRSEEEKTKVLMNGRLLIWCCTKTTLIIYEKQKKCVLLYVSGL</sequence>
<name>A0A833SPS8_PHYIN</name>
<feature type="region of interest" description="Disordered" evidence="1">
    <location>
        <begin position="1"/>
        <end position="29"/>
    </location>
</feature>
<feature type="compositionally biased region" description="Basic and acidic residues" evidence="1">
    <location>
        <begin position="201"/>
        <end position="214"/>
    </location>
</feature>
<organism evidence="2 4">
    <name type="scientific">Phytophthora infestans</name>
    <name type="common">Potato late blight agent</name>
    <name type="synonym">Botrytis infestans</name>
    <dbReference type="NCBI Taxonomy" id="4787"/>
    <lineage>
        <taxon>Eukaryota</taxon>
        <taxon>Sar</taxon>
        <taxon>Stramenopiles</taxon>
        <taxon>Oomycota</taxon>
        <taxon>Peronosporomycetes</taxon>
        <taxon>Peronosporales</taxon>
        <taxon>Peronosporaceae</taxon>
        <taxon>Phytophthora</taxon>
    </lineage>
</organism>
<evidence type="ECO:0000313" key="4">
    <source>
        <dbReference type="Proteomes" id="UP000602510"/>
    </source>
</evidence>
<proteinExistence type="predicted"/>
<evidence type="ECO:0000256" key="1">
    <source>
        <dbReference type="SAM" id="MobiDB-lite"/>
    </source>
</evidence>
<dbReference type="Proteomes" id="UP000602510">
    <property type="component" value="Unassembled WGS sequence"/>
</dbReference>
<feature type="region of interest" description="Disordered" evidence="1">
    <location>
        <begin position="124"/>
        <end position="144"/>
    </location>
</feature>
<dbReference type="Proteomes" id="UP000704712">
    <property type="component" value="Unassembled WGS sequence"/>
</dbReference>
<evidence type="ECO:0000313" key="2">
    <source>
        <dbReference type="EMBL" id="KAF4036369.1"/>
    </source>
</evidence>
<protein>
    <submittedName>
        <fullName evidence="2">Uncharacterized protein</fullName>
    </submittedName>
</protein>
<reference evidence="2" key="1">
    <citation type="submission" date="2020-04" db="EMBL/GenBank/DDBJ databases">
        <title>Hybrid Assembly of Korean Phytophthora infestans isolates.</title>
        <authorList>
            <person name="Prokchorchik M."/>
            <person name="Lee Y."/>
            <person name="Seo J."/>
            <person name="Cho J.-H."/>
            <person name="Park Y.-E."/>
            <person name="Jang D.-C."/>
            <person name="Im J.-S."/>
            <person name="Choi J.-G."/>
            <person name="Park H.-J."/>
            <person name="Lee G.-B."/>
            <person name="Lee Y.-G."/>
            <person name="Hong S.-Y."/>
            <person name="Cho K."/>
            <person name="Sohn K.H."/>
        </authorList>
    </citation>
    <scope>NUCLEOTIDE SEQUENCE</scope>
    <source>
        <strain evidence="2">KR_1_A1</strain>
        <strain evidence="3">KR_2_A2</strain>
    </source>
</reference>
<dbReference type="AlphaFoldDB" id="A0A833SPS8"/>
<dbReference type="EMBL" id="JAACNO010001210">
    <property type="protein sequence ID" value="KAF4142112.1"/>
    <property type="molecule type" value="Genomic_DNA"/>
</dbReference>